<keyword evidence="7" id="KW-1185">Reference proteome</keyword>
<evidence type="ECO:0000313" key="7">
    <source>
        <dbReference type="Proteomes" id="UP000014760"/>
    </source>
</evidence>
<dbReference type="PANTHER" id="PTHR11360:SF284">
    <property type="entry name" value="EG:103B4.3 PROTEIN-RELATED"/>
    <property type="match status" value="1"/>
</dbReference>
<feature type="transmembrane region" description="Helical" evidence="2">
    <location>
        <begin position="375"/>
        <end position="394"/>
    </location>
</feature>
<reference evidence="5 7" key="2">
    <citation type="journal article" date="2013" name="Nature">
        <title>Insights into bilaterian evolution from three spiralian genomes.</title>
        <authorList>
            <person name="Simakov O."/>
            <person name="Marletaz F."/>
            <person name="Cho S.J."/>
            <person name="Edsinger-Gonzales E."/>
            <person name="Havlak P."/>
            <person name="Hellsten U."/>
            <person name="Kuo D.H."/>
            <person name="Larsson T."/>
            <person name="Lv J."/>
            <person name="Arendt D."/>
            <person name="Savage R."/>
            <person name="Osoegawa K."/>
            <person name="de Jong P."/>
            <person name="Grimwood J."/>
            <person name="Chapman J.A."/>
            <person name="Shapiro H."/>
            <person name="Aerts A."/>
            <person name="Otillar R.P."/>
            <person name="Terry A.Y."/>
            <person name="Boore J.L."/>
            <person name="Grigoriev I.V."/>
            <person name="Lindberg D.R."/>
            <person name="Seaver E.C."/>
            <person name="Weisblat D.A."/>
            <person name="Putnam N.H."/>
            <person name="Rokhsar D.S."/>
        </authorList>
    </citation>
    <scope>NUCLEOTIDE SEQUENCE</scope>
    <source>
        <strain evidence="5 7">I ESC-2004</strain>
    </source>
</reference>
<dbReference type="HOGENOM" id="CLU_001265_59_2_1"/>
<keyword evidence="2" id="KW-0812">Transmembrane</keyword>
<dbReference type="AlphaFoldDB" id="R7U2D5"/>
<dbReference type="OMA" id="GHAVAMI"/>
<feature type="transmembrane region" description="Helical" evidence="2">
    <location>
        <begin position="143"/>
        <end position="164"/>
    </location>
</feature>
<organism evidence="5">
    <name type="scientific">Capitella teleta</name>
    <name type="common">Polychaete worm</name>
    <dbReference type="NCBI Taxonomy" id="283909"/>
    <lineage>
        <taxon>Eukaryota</taxon>
        <taxon>Metazoa</taxon>
        <taxon>Spiralia</taxon>
        <taxon>Lophotrochozoa</taxon>
        <taxon>Annelida</taxon>
        <taxon>Polychaeta</taxon>
        <taxon>Sedentaria</taxon>
        <taxon>Scolecida</taxon>
        <taxon>Capitellidae</taxon>
        <taxon>Capitella</taxon>
    </lineage>
</organism>
<reference evidence="6" key="3">
    <citation type="submission" date="2015-06" db="UniProtKB">
        <authorList>
            <consortium name="EnsemblMetazoa"/>
        </authorList>
    </citation>
    <scope>IDENTIFICATION</scope>
</reference>
<keyword evidence="2" id="KW-1133">Transmembrane helix</keyword>
<dbReference type="GO" id="GO:0016020">
    <property type="term" value="C:membrane"/>
    <property type="evidence" value="ECO:0007669"/>
    <property type="project" value="UniProtKB-SubCell"/>
</dbReference>
<protein>
    <recommendedName>
        <fullName evidence="4">Major facilitator superfamily (MFS) profile domain-containing protein</fullName>
    </recommendedName>
</protein>
<dbReference type="SUPFAM" id="SSF103473">
    <property type="entry name" value="MFS general substrate transporter"/>
    <property type="match status" value="1"/>
</dbReference>
<dbReference type="GO" id="GO:0008028">
    <property type="term" value="F:monocarboxylic acid transmembrane transporter activity"/>
    <property type="evidence" value="ECO:0007669"/>
    <property type="project" value="TreeGrafter"/>
</dbReference>
<name>R7U2D5_CAPTE</name>
<feature type="transmembrane region" description="Helical" evidence="2">
    <location>
        <begin position="406"/>
        <end position="426"/>
    </location>
</feature>
<evidence type="ECO:0000259" key="4">
    <source>
        <dbReference type="PROSITE" id="PS50850"/>
    </source>
</evidence>
<dbReference type="Pfam" id="PF07690">
    <property type="entry name" value="MFS_1"/>
    <property type="match status" value="1"/>
</dbReference>
<evidence type="ECO:0000313" key="6">
    <source>
        <dbReference type="EnsemblMetazoa" id="CapteP210198"/>
    </source>
</evidence>
<dbReference type="EMBL" id="KB308479">
    <property type="protein sequence ID" value="ELT97796.1"/>
    <property type="molecule type" value="Genomic_DNA"/>
</dbReference>
<comment type="subcellular location">
    <subcellularLocation>
        <location evidence="1">Membrane</location>
        <topology evidence="1">Multi-pass membrane protein</topology>
    </subcellularLocation>
</comment>
<dbReference type="EMBL" id="AMQN01002151">
    <property type="status" value="NOT_ANNOTATED_CDS"/>
    <property type="molecule type" value="Genomic_DNA"/>
</dbReference>
<evidence type="ECO:0000256" key="2">
    <source>
        <dbReference type="SAM" id="Phobius"/>
    </source>
</evidence>
<feature type="domain" description="Major facilitator superfamily (MFS) profile" evidence="4">
    <location>
        <begin position="53"/>
        <end position="520"/>
    </location>
</feature>
<dbReference type="InterPro" id="IPR036259">
    <property type="entry name" value="MFS_trans_sf"/>
</dbReference>
<dbReference type="OrthoDB" id="6509908at2759"/>
<feature type="transmembrane region" description="Helical" evidence="2">
    <location>
        <begin position="335"/>
        <end position="355"/>
    </location>
</feature>
<evidence type="ECO:0000256" key="3">
    <source>
        <dbReference type="SAM" id="SignalP"/>
    </source>
</evidence>
<keyword evidence="2" id="KW-0472">Membrane</keyword>
<dbReference type="Proteomes" id="UP000014760">
    <property type="component" value="Unassembled WGS sequence"/>
</dbReference>
<reference evidence="7" key="1">
    <citation type="submission" date="2012-12" db="EMBL/GenBank/DDBJ databases">
        <authorList>
            <person name="Hellsten U."/>
            <person name="Grimwood J."/>
            <person name="Chapman J.A."/>
            <person name="Shapiro H."/>
            <person name="Aerts A."/>
            <person name="Otillar R.P."/>
            <person name="Terry A.Y."/>
            <person name="Boore J.L."/>
            <person name="Simakov O."/>
            <person name="Marletaz F."/>
            <person name="Cho S.-J."/>
            <person name="Edsinger-Gonzales E."/>
            <person name="Havlak P."/>
            <person name="Kuo D.-H."/>
            <person name="Larsson T."/>
            <person name="Lv J."/>
            <person name="Arendt D."/>
            <person name="Savage R."/>
            <person name="Osoegawa K."/>
            <person name="de Jong P."/>
            <person name="Lindberg D.R."/>
            <person name="Seaver E.C."/>
            <person name="Weisblat D.A."/>
            <person name="Putnam N.H."/>
            <person name="Grigoriev I.V."/>
            <person name="Rokhsar D.S."/>
        </authorList>
    </citation>
    <scope>NUCLEOTIDE SEQUENCE</scope>
    <source>
        <strain evidence="7">I ESC-2004</strain>
    </source>
</reference>
<dbReference type="EnsemblMetazoa" id="CapteT210198">
    <property type="protein sequence ID" value="CapteP210198"/>
    <property type="gene ID" value="CapteG210198"/>
</dbReference>
<sequence length="567" mass="60848">MSFLSHILTFSLEMLGIGIENMQQSTAPPLHPIDHGWAWMICFGEVDLKRTGEPGGASVANFFVNGGMRSMGILLVELMVRFQAPGSITAIAVGLIAAGFAIFAALGNGWGFVLTNRVVNLAGAVFLVTGTLIAAFAPNIVVVIIFWGLFSGIGYGFLFGPAMVTVGQYFEKRRSLANGLAVAGGSVGQLVLPLFLSYILNEYGYEGAMLIYAGVCLNVIPGVMLLRPPSFYNRGKKAVQQRRELAAKEAEEKKLQNNNLASISEKDLEDGESHADKRAMYGSTKSLDHAPMQEPTVDEDDIASVTDGETQTPVQRPSIGQICCIILQKLFSKELLTNLSFLAISMGVALGHGGYLDILFLVPAYCIELFDSKTIGPMILSVMGIADLGGRIFGGWFSDLGLVSRTSIVGFSFVMSGTLSLLLPFFPSFGVLMAYSVVFGLMGGTYMALLAVIVVDLFGLPMLATSMGLSTMIMGLSMIPMPTIMGMIMAAAGTTSVPIRVCGVMLLVGGILYYLVPLTKAIETRKAAKKARKNVVYVDVECQVKPSDFFSEHESKRLSLASHESHI</sequence>
<feature type="transmembrane region" description="Helical" evidence="2">
    <location>
        <begin position="432"/>
        <end position="460"/>
    </location>
</feature>
<feature type="chain" id="PRO_5008787590" description="Major facilitator superfamily (MFS) profile domain-containing protein" evidence="3">
    <location>
        <begin position="19"/>
        <end position="567"/>
    </location>
</feature>
<keyword evidence="3" id="KW-0732">Signal</keyword>
<dbReference type="InterPro" id="IPR011701">
    <property type="entry name" value="MFS"/>
</dbReference>
<feature type="transmembrane region" description="Helical" evidence="2">
    <location>
        <begin position="118"/>
        <end position="137"/>
    </location>
</feature>
<feature type="transmembrane region" description="Helical" evidence="2">
    <location>
        <begin position="497"/>
        <end position="516"/>
    </location>
</feature>
<feature type="signal peptide" evidence="3">
    <location>
        <begin position="1"/>
        <end position="18"/>
    </location>
</feature>
<accession>R7U2D5</accession>
<evidence type="ECO:0000256" key="1">
    <source>
        <dbReference type="ARBA" id="ARBA00004141"/>
    </source>
</evidence>
<dbReference type="InterPro" id="IPR050327">
    <property type="entry name" value="Proton-linked_MCT"/>
</dbReference>
<dbReference type="InterPro" id="IPR020846">
    <property type="entry name" value="MFS_dom"/>
</dbReference>
<evidence type="ECO:0000313" key="5">
    <source>
        <dbReference type="EMBL" id="ELT97796.1"/>
    </source>
</evidence>
<dbReference type="PANTHER" id="PTHR11360">
    <property type="entry name" value="MONOCARBOXYLATE TRANSPORTER"/>
    <property type="match status" value="1"/>
</dbReference>
<dbReference type="Gene3D" id="1.20.1250.20">
    <property type="entry name" value="MFS general substrate transporter like domains"/>
    <property type="match status" value="1"/>
</dbReference>
<proteinExistence type="predicted"/>
<feature type="transmembrane region" description="Helical" evidence="2">
    <location>
        <begin position="84"/>
        <end position="106"/>
    </location>
</feature>
<feature type="transmembrane region" description="Helical" evidence="2">
    <location>
        <begin position="208"/>
        <end position="226"/>
    </location>
</feature>
<gene>
    <name evidence="5" type="ORF">CAPTEDRAFT_210198</name>
</gene>
<feature type="transmembrane region" description="Helical" evidence="2">
    <location>
        <begin position="176"/>
        <end position="196"/>
    </location>
</feature>
<dbReference type="PROSITE" id="PS50850">
    <property type="entry name" value="MFS"/>
    <property type="match status" value="1"/>
</dbReference>